<dbReference type="EMBL" id="KC526909">
    <property type="protein sequence ID" value="AHB32583.2"/>
    <property type="molecule type" value="Genomic_DNA"/>
</dbReference>
<dbReference type="InterPro" id="IPR050793">
    <property type="entry name" value="CMP-NeuNAc_synthase"/>
</dbReference>
<dbReference type="SUPFAM" id="SSF53448">
    <property type="entry name" value="Nucleotide-diphospho-sugar transferases"/>
    <property type="match status" value="1"/>
</dbReference>
<reference evidence="2" key="3">
    <citation type="journal article" date="2016" name="Microb. Genom.">
        <title>Repeated local emergence of carbapenem-resistant Acinetobacter baumannii in a single hospital ward.</title>
        <authorList>
            <person name="Schultz M.B."/>
            <person name="Thanh D.P."/>
            <person name="Hoan N.T.D."/>
            <person name="Wick R.R."/>
            <person name="Ingle D.J."/>
            <person name="Hawkey J."/>
            <person name="Edwards D.J."/>
            <person name="Kenyon J.J."/>
            <person name="Lan N.P.H."/>
            <person name="Campbell J.I."/>
            <person name="Thwaites G."/>
            <person name="Nhu N.T.K."/>
            <person name="Hall R.M."/>
            <person name="Fournier-Level A."/>
            <person name="Baker S."/>
            <person name="Holt K.E."/>
        </authorList>
    </citation>
    <scope>NUCLEOTIDE SEQUENCE</scope>
    <source>
        <strain evidence="2">BAL_103</strain>
    </source>
</reference>
<name>A0A334NZ14_ACIBA</name>
<evidence type="ECO:0000313" key="2">
    <source>
        <dbReference type="EMBL" id="AQQ74373.1"/>
    </source>
</evidence>
<dbReference type="CDD" id="cd02513">
    <property type="entry name" value="CMP-NeuAc_Synthase"/>
    <property type="match status" value="1"/>
</dbReference>
<dbReference type="Gene3D" id="3.90.550.10">
    <property type="entry name" value="Spore Coat Polysaccharide Biosynthesis Protein SpsA, Chain A"/>
    <property type="match status" value="1"/>
</dbReference>
<dbReference type="GO" id="GO:0008781">
    <property type="term" value="F:N-acylneuraminate cytidylyltransferase activity"/>
    <property type="evidence" value="ECO:0007669"/>
    <property type="project" value="TreeGrafter"/>
</dbReference>
<evidence type="ECO:0000313" key="1">
    <source>
        <dbReference type="EMBL" id="AHB32583.2"/>
    </source>
</evidence>
<proteinExistence type="predicted"/>
<reference evidence="1" key="1">
    <citation type="journal article" date="2013" name="PLoS ONE">
        <title>Diversity in the major polysaccharide antigen of Acinetobacter baumannii assessed by DNA sequencing, and development of a molecular serotyping scheme.</title>
        <authorList>
            <person name="Hu D."/>
            <person name="Liu B."/>
            <person name="Dijkshoorn L."/>
            <person name="Wang L."/>
            <person name="Reeves P.R."/>
        </authorList>
    </citation>
    <scope>NUCLEOTIDE SEQUENCE</scope>
    <source>
        <strain evidence="1">LUH5551</strain>
    </source>
</reference>
<dbReference type="RefSeq" id="WP_034129619.1">
    <property type="nucleotide sequence ID" value="NZ_CACSGJ010000027.1"/>
</dbReference>
<dbReference type="InterPro" id="IPR003329">
    <property type="entry name" value="Cytidylyl_trans"/>
</dbReference>
<dbReference type="AlphaFoldDB" id="A0A334NZ14"/>
<sequence length="241" mass="27304">MIGQYRVTALIPARGGSKRLPRKNVKLLVNKPLIAWSIEVAKASKYIDRVVVSTDDEEIKQVSEQYGAEVPFLRPEHLSNDHASSFDVIKHAISFLQLNQPNELIVLLQPTSPLRLVSELDTALEFFIAKKAQGVVSISETEHSPMWSNTLPENGCMSDFIRPEVQGKRSQDLPKFFRLNGSIYIYETLRLLEQSKIFFNENVYGFETSLKTAVDIDTDLDFLVAEIMLKHRILEGNGVNQ</sequence>
<dbReference type="PANTHER" id="PTHR21485">
    <property type="entry name" value="HAD SUPERFAMILY MEMBERS CMAS AND KDSC"/>
    <property type="match status" value="1"/>
</dbReference>
<accession>V5RBM2</accession>
<dbReference type="PANTHER" id="PTHR21485:SF6">
    <property type="entry name" value="N-ACYLNEURAMINATE CYTIDYLYLTRANSFERASE-RELATED"/>
    <property type="match status" value="1"/>
</dbReference>
<dbReference type="InterPro" id="IPR029044">
    <property type="entry name" value="Nucleotide-diphossugar_trans"/>
</dbReference>
<accession>A0A334NZ14</accession>
<reference evidence="1" key="2">
    <citation type="journal article" date="2015" name="Glycobiology">
        <title>5,7-di-N-acetyl-acinetaminic acid: A novel non-2-ulosonic acid found in the capsule of an Acinetobacter baumannii isolate.</title>
        <authorList>
            <person name="Kenyon J.J."/>
            <person name="Marzaioli A.M."/>
            <person name="De Castro C."/>
            <person name="Hall R.M."/>
        </authorList>
    </citation>
    <scope>NUCLEOTIDE SEQUENCE</scope>
    <source>
        <strain evidence="1">LUH5551</strain>
    </source>
</reference>
<dbReference type="EMBL" id="KX712117">
    <property type="protein sequence ID" value="AQQ74373.1"/>
    <property type="molecule type" value="Genomic_DNA"/>
</dbReference>
<gene>
    <name evidence="1" type="primary">lgaG</name>
</gene>
<dbReference type="Pfam" id="PF02348">
    <property type="entry name" value="CTP_transf_3"/>
    <property type="match status" value="1"/>
</dbReference>
<protein>
    <submittedName>
        <fullName evidence="1">LgaG</fullName>
    </submittedName>
</protein>
<organism evidence="1">
    <name type="scientific">Acinetobacter baumannii</name>
    <dbReference type="NCBI Taxonomy" id="470"/>
    <lineage>
        <taxon>Bacteria</taxon>
        <taxon>Pseudomonadati</taxon>
        <taxon>Pseudomonadota</taxon>
        <taxon>Gammaproteobacteria</taxon>
        <taxon>Moraxellales</taxon>
        <taxon>Moraxellaceae</taxon>
        <taxon>Acinetobacter</taxon>
        <taxon>Acinetobacter calcoaceticus/baumannii complex</taxon>
    </lineage>
</organism>